<keyword evidence="5 6" id="KW-0238">DNA-binding</keyword>
<comment type="caution">
    <text evidence="8">The sequence shown here is derived from an EMBL/GenBank/DDBJ whole genome shotgun (WGS) entry which is preliminary data.</text>
</comment>
<evidence type="ECO:0000256" key="3">
    <source>
        <dbReference type="ARBA" id="ARBA00022741"/>
    </source>
</evidence>
<evidence type="ECO:0000256" key="5">
    <source>
        <dbReference type="ARBA" id="ARBA00023125"/>
    </source>
</evidence>
<protein>
    <recommendedName>
        <fullName evidence="6">DNA replication and repair protein RecF</fullName>
    </recommendedName>
</protein>
<keyword evidence="6" id="KW-0234">DNA repair</keyword>
<feature type="binding site" evidence="6">
    <location>
        <begin position="31"/>
        <end position="38"/>
    </location>
    <ligand>
        <name>ATP</name>
        <dbReference type="ChEBI" id="CHEBI:30616"/>
    </ligand>
</feature>
<dbReference type="HAMAP" id="MF_00365">
    <property type="entry name" value="RecF"/>
    <property type="match status" value="1"/>
</dbReference>
<dbReference type="InterPro" id="IPR001238">
    <property type="entry name" value="DNA-binding_RecF"/>
</dbReference>
<evidence type="ECO:0000259" key="7">
    <source>
        <dbReference type="Pfam" id="PF13476"/>
    </source>
</evidence>
<keyword evidence="6" id="KW-0227">DNA damage</keyword>
<dbReference type="GO" id="GO:0006302">
    <property type="term" value="P:double-strand break repair"/>
    <property type="evidence" value="ECO:0007669"/>
    <property type="project" value="TreeGrafter"/>
</dbReference>
<comment type="subcellular location">
    <subcellularLocation>
        <location evidence="6">Cytoplasm</location>
    </subcellularLocation>
</comment>
<dbReference type="InterPro" id="IPR018078">
    <property type="entry name" value="DNA-binding_RecF_CS"/>
</dbReference>
<sequence>MAWIEHLRIRGLRNLAAVELSLSEGHVCLVGGNGAGKTSLLEAVYLVNRGGSFRGRRHGPVVMHGAAGASIDLAGYQGGHAVRRQWRSELGVVTRETGLPVRLVGSAMHALVEGDPELRRRFIDWNVFHVEHGLAELRSRLRRSAAQRNAWLRAGGQGAAIWDAEYAAALSILAKVRADLLDRLRQAFHTLALELGVLDGLELVWRSDIPTDPDQTLAVLQRQLPGDVGRGYTYLSASRGDFCLQRDGTTWVGSRGQNKTAGVLLQLAADRVVREQYPEPSIWLVDDLPAELDRERQALLYGAIRAASTQVLSTALESPGSAVRQAGMQVFHVEHGTVRSMPSLRAVV</sequence>
<evidence type="ECO:0000256" key="1">
    <source>
        <dbReference type="ARBA" id="ARBA00022490"/>
    </source>
</evidence>
<comment type="similarity">
    <text evidence="6">Belongs to the RecF family.</text>
</comment>
<reference evidence="8 9" key="1">
    <citation type="submission" date="2019-09" db="EMBL/GenBank/DDBJ databases">
        <title>Whole-genome sequence of the purple sulfur bacterium Thiohalocapsa marina DSM 19078.</title>
        <authorList>
            <person name="Kyndt J.A."/>
            <person name="Meyer T.E."/>
        </authorList>
    </citation>
    <scope>NUCLEOTIDE SEQUENCE [LARGE SCALE GENOMIC DNA]</scope>
    <source>
        <strain evidence="8 9">DSM 19078</strain>
    </source>
</reference>
<feature type="domain" description="Rad50/SbcC-type AAA" evidence="7">
    <location>
        <begin position="7"/>
        <end position="44"/>
    </location>
</feature>
<dbReference type="AlphaFoldDB" id="A0A5M8FTW7"/>
<keyword evidence="9" id="KW-1185">Reference proteome</keyword>
<dbReference type="OrthoDB" id="9803889at2"/>
<dbReference type="Gene3D" id="1.20.1050.90">
    <property type="entry name" value="RecF/RecN/SMC, N-terminal domain"/>
    <property type="match status" value="1"/>
</dbReference>
<dbReference type="PANTHER" id="PTHR32182">
    <property type="entry name" value="DNA REPLICATION AND REPAIR PROTEIN RECF"/>
    <property type="match status" value="1"/>
</dbReference>
<keyword evidence="4 6" id="KW-0067">ATP-binding</keyword>
<keyword evidence="2 6" id="KW-0235">DNA replication</keyword>
<dbReference type="GO" id="GO:0003697">
    <property type="term" value="F:single-stranded DNA binding"/>
    <property type="evidence" value="ECO:0007669"/>
    <property type="project" value="UniProtKB-UniRule"/>
</dbReference>
<dbReference type="PANTHER" id="PTHR32182:SF0">
    <property type="entry name" value="DNA REPLICATION AND REPAIR PROTEIN RECF"/>
    <property type="match status" value="1"/>
</dbReference>
<dbReference type="GO" id="GO:0009432">
    <property type="term" value="P:SOS response"/>
    <property type="evidence" value="ECO:0007669"/>
    <property type="project" value="UniProtKB-UniRule"/>
</dbReference>
<evidence type="ECO:0000256" key="4">
    <source>
        <dbReference type="ARBA" id="ARBA00022840"/>
    </source>
</evidence>
<evidence type="ECO:0000313" key="9">
    <source>
        <dbReference type="Proteomes" id="UP000322981"/>
    </source>
</evidence>
<dbReference type="Gene3D" id="3.40.50.300">
    <property type="entry name" value="P-loop containing nucleotide triphosphate hydrolases"/>
    <property type="match status" value="1"/>
</dbReference>
<evidence type="ECO:0000256" key="2">
    <source>
        <dbReference type="ARBA" id="ARBA00022705"/>
    </source>
</evidence>
<dbReference type="PROSITE" id="PS00617">
    <property type="entry name" value="RECF_1"/>
    <property type="match status" value="1"/>
</dbReference>
<dbReference type="Pfam" id="PF13476">
    <property type="entry name" value="AAA_23"/>
    <property type="match status" value="1"/>
</dbReference>
<accession>A0A5M8FTW7</accession>
<keyword evidence="6" id="KW-0742">SOS response</keyword>
<dbReference type="GO" id="GO:0000731">
    <property type="term" value="P:DNA synthesis involved in DNA repair"/>
    <property type="evidence" value="ECO:0007669"/>
    <property type="project" value="TreeGrafter"/>
</dbReference>
<evidence type="ECO:0000313" key="8">
    <source>
        <dbReference type="EMBL" id="KAA6187252.1"/>
    </source>
</evidence>
<organism evidence="8 9">
    <name type="scientific">Thiohalocapsa marina</name>
    <dbReference type="NCBI Taxonomy" id="424902"/>
    <lineage>
        <taxon>Bacteria</taxon>
        <taxon>Pseudomonadati</taxon>
        <taxon>Pseudomonadota</taxon>
        <taxon>Gammaproteobacteria</taxon>
        <taxon>Chromatiales</taxon>
        <taxon>Chromatiaceae</taxon>
        <taxon>Thiohalocapsa</taxon>
    </lineage>
</organism>
<dbReference type="GO" id="GO:0005737">
    <property type="term" value="C:cytoplasm"/>
    <property type="evidence" value="ECO:0007669"/>
    <property type="project" value="UniProtKB-SubCell"/>
</dbReference>
<dbReference type="RefSeq" id="WP_150089752.1">
    <property type="nucleotide sequence ID" value="NZ_JBFUOH010000013.1"/>
</dbReference>
<dbReference type="InterPro" id="IPR027417">
    <property type="entry name" value="P-loop_NTPase"/>
</dbReference>
<dbReference type="SUPFAM" id="SSF52540">
    <property type="entry name" value="P-loop containing nucleoside triphosphate hydrolases"/>
    <property type="match status" value="1"/>
</dbReference>
<dbReference type="NCBIfam" id="TIGR00611">
    <property type="entry name" value="recf"/>
    <property type="match status" value="1"/>
</dbReference>
<dbReference type="Proteomes" id="UP000322981">
    <property type="component" value="Unassembled WGS sequence"/>
</dbReference>
<dbReference type="GO" id="GO:0005524">
    <property type="term" value="F:ATP binding"/>
    <property type="evidence" value="ECO:0007669"/>
    <property type="project" value="UniProtKB-UniRule"/>
</dbReference>
<proteinExistence type="inferred from homology"/>
<keyword evidence="1 6" id="KW-0963">Cytoplasm</keyword>
<gene>
    <name evidence="6 8" type="primary">recF</name>
    <name evidence="8" type="ORF">F2Q65_01590</name>
</gene>
<comment type="function">
    <text evidence="6">The RecF protein is involved in DNA metabolism; it is required for DNA replication and normal SOS inducibility. RecF binds preferentially to single-stranded, linear DNA. It also seems to bind ATP.</text>
</comment>
<dbReference type="GO" id="GO:0006260">
    <property type="term" value="P:DNA replication"/>
    <property type="evidence" value="ECO:0007669"/>
    <property type="project" value="UniProtKB-UniRule"/>
</dbReference>
<evidence type="ECO:0000256" key="6">
    <source>
        <dbReference type="HAMAP-Rule" id="MF_00365"/>
    </source>
</evidence>
<name>A0A5M8FTW7_9GAMM</name>
<dbReference type="InterPro" id="IPR042174">
    <property type="entry name" value="RecF_2"/>
</dbReference>
<keyword evidence="3 6" id="KW-0547">Nucleotide-binding</keyword>
<dbReference type="EMBL" id="VWXX01000002">
    <property type="protein sequence ID" value="KAA6187252.1"/>
    <property type="molecule type" value="Genomic_DNA"/>
</dbReference>
<dbReference type="InterPro" id="IPR038729">
    <property type="entry name" value="Rad50/SbcC_AAA"/>
</dbReference>